<dbReference type="SMART" id="SM00825">
    <property type="entry name" value="PKS_KS"/>
    <property type="match status" value="1"/>
</dbReference>
<gene>
    <name evidence="7" type="ORF">STIAU_0239</name>
</gene>
<dbReference type="Pfam" id="PF02801">
    <property type="entry name" value="Ketoacyl-synt_C"/>
    <property type="match status" value="1"/>
</dbReference>
<evidence type="ECO:0000256" key="4">
    <source>
        <dbReference type="ARBA" id="ARBA00054155"/>
    </source>
</evidence>
<evidence type="ECO:0000259" key="6">
    <source>
        <dbReference type="PROSITE" id="PS52004"/>
    </source>
</evidence>
<feature type="region of interest" description="Disordered" evidence="5">
    <location>
        <begin position="67"/>
        <end position="91"/>
    </location>
</feature>
<dbReference type="GO" id="GO:0004312">
    <property type="term" value="F:fatty acid synthase activity"/>
    <property type="evidence" value="ECO:0007669"/>
    <property type="project" value="TreeGrafter"/>
</dbReference>
<keyword evidence="3" id="KW-0808">Transferase</keyword>
<evidence type="ECO:0000256" key="2">
    <source>
        <dbReference type="ARBA" id="ARBA00022553"/>
    </source>
</evidence>
<evidence type="ECO:0000256" key="5">
    <source>
        <dbReference type="SAM" id="MobiDB-lite"/>
    </source>
</evidence>
<feature type="compositionally biased region" description="Basic and acidic residues" evidence="5">
    <location>
        <begin position="71"/>
        <end position="84"/>
    </location>
</feature>
<reference evidence="7 8" key="1">
    <citation type="submission" date="2006-04" db="EMBL/GenBank/DDBJ databases">
        <authorList>
            <person name="Nierman W.C."/>
        </authorList>
    </citation>
    <scope>NUCLEOTIDE SEQUENCE [LARGE SCALE GENOMIC DNA]</scope>
    <source>
        <strain evidence="7 8">DW4/3-1</strain>
    </source>
</reference>
<dbReference type="Proteomes" id="UP000032702">
    <property type="component" value="Unassembled WGS sequence"/>
</dbReference>
<accession>Q08PV4</accession>
<protein>
    <submittedName>
        <fullName evidence="7">Beta-ketoacyl synthase</fullName>
    </submittedName>
</protein>
<dbReference type="SUPFAM" id="SSF53901">
    <property type="entry name" value="Thiolase-like"/>
    <property type="match status" value="1"/>
</dbReference>
<dbReference type="PANTHER" id="PTHR43775">
    <property type="entry name" value="FATTY ACID SYNTHASE"/>
    <property type="match status" value="1"/>
</dbReference>
<proteinExistence type="predicted"/>
<dbReference type="CDD" id="cd00833">
    <property type="entry name" value="PKS"/>
    <property type="match status" value="1"/>
</dbReference>
<dbReference type="Pfam" id="PF16197">
    <property type="entry name" value="KAsynt_C_assoc"/>
    <property type="match status" value="1"/>
</dbReference>
<dbReference type="Pfam" id="PF00109">
    <property type="entry name" value="ketoacyl-synt"/>
    <property type="match status" value="1"/>
</dbReference>
<feature type="domain" description="Ketosynthase family 3 (KS3)" evidence="6">
    <location>
        <begin position="34"/>
        <end position="461"/>
    </location>
</feature>
<dbReference type="AlphaFoldDB" id="Q08PV4"/>
<keyword evidence="2" id="KW-0597">Phosphoprotein</keyword>
<dbReference type="InterPro" id="IPR018201">
    <property type="entry name" value="Ketoacyl_synth_AS"/>
</dbReference>
<evidence type="ECO:0000313" key="8">
    <source>
        <dbReference type="Proteomes" id="UP000032702"/>
    </source>
</evidence>
<comment type="function">
    <text evidence="4">Involved in production of the polyketide antibiotic thailandamide.</text>
</comment>
<keyword evidence="1" id="KW-0596">Phosphopantetheine</keyword>
<comment type="caution">
    <text evidence="7">The sequence shown here is derived from an EMBL/GenBank/DDBJ whole genome shotgun (WGS) entry which is preliminary data.</text>
</comment>
<dbReference type="InterPro" id="IPR014030">
    <property type="entry name" value="Ketoacyl_synth_N"/>
</dbReference>
<evidence type="ECO:0000256" key="1">
    <source>
        <dbReference type="ARBA" id="ARBA00022450"/>
    </source>
</evidence>
<dbReference type="PANTHER" id="PTHR43775:SF37">
    <property type="entry name" value="SI:DKEY-61P9.11"/>
    <property type="match status" value="1"/>
</dbReference>
<dbReference type="InterPro" id="IPR020841">
    <property type="entry name" value="PKS_Beta-ketoAc_synthase_dom"/>
</dbReference>
<dbReference type="FunFam" id="3.40.47.10:FF:000019">
    <property type="entry name" value="Polyketide synthase type I"/>
    <property type="match status" value="1"/>
</dbReference>
<dbReference type="PROSITE" id="PS52004">
    <property type="entry name" value="KS3_2"/>
    <property type="match status" value="1"/>
</dbReference>
<dbReference type="Gene3D" id="3.40.47.10">
    <property type="match status" value="1"/>
</dbReference>
<organism evidence="7 8">
    <name type="scientific">Stigmatella aurantiaca (strain DW4/3-1)</name>
    <dbReference type="NCBI Taxonomy" id="378806"/>
    <lineage>
        <taxon>Bacteria</taxon>
        <taxon>Pseudomonadati</taxon>
        <taxon>Myxococcota</taxon>
        <taxon>Myxococcia</taxon>
        <taxon>Myxococcales</taxon>
        <taxon>Cystobacterineae</taxon>
        <taxon>Archangiaceae</taxon>
        <taxon>Stigmatella</taxon>
    </lineage>
</organism>
<dbReference type="InterPro" id="IPR014031">
    <property type="entry name" value="Ketoacyl_synth_C"/>
</dbReference>
<dbReference type="RefSeq" id="WP_002619009.1">
    <property type="nucleotide sequence ID" value="NZ_AAMD01000230.1"/>
</dbReference>
<dbReference type="PROSITE" id="PS00606">
    <property type="entry name" value="KS3_1"/>
    <property type="match status" value="1"/>
</dbReference>
<dbReference type="InterPro" id="IPR032821">
    <property type="entry name" value="PKS_assoc"/>
</dbReference>
<name>Q08PV4_STIAD</name>
<dbReference type="EMBL" id="AAMD01000230">
    <property type="protein sequence ID" value="EAU62511.1"/>
    <property type="molecule type" value="Genomic_DNA"/>
</dbReference>
<dbReference type="InterPro" id="IPR050091">
    <property type="entry name" value="PKS_NRPS_Biosynth_Enz"/>
</dbReference>
<dbReference type="InterPro" id="IPR016039">
    <property type="entry name" value="Thiolase-like"/>
</dbReference>
<sequence>MSVSEADYIARLRKAAITLKEMEGKLGALERARTEPIAIIGMGCRLPGGASTPEAFWKLLDSGADAVSRAPSDRWGKDPYDRGDAATPEQQSARWGGFIKERMDQFDPHFFGMSPREAISLDPQQRMLLEVTWEALERAGLIPEQLTGSRTGVFLGVNTNDYEQYILPQDPTTLDVYHFTGNGHCFPPGRLSYVLGLQGPSLAVDTACSSSLVSVHLACQSLRNGESTMAIAGGVSLMLMPWVTHLLATSQALSPDGRCKTFDAQANGYARGEGCGIVILKRLSDAQAAGDRILALIRGSAVNQDGRSTGLTAPNVLAQKAMLLAALDNARVSASDISYVETHGTGTSLGDPIEVQALTEVIGAPRPDGSSCVLGAVKSNIGHLEAAAGVTGLIKAVLCLQHQAIPGNLHFKRLNPRIQLEGTPFLIPTRTLPWAKGPKRRFAGVSGFGMSGTNAHLILEEAPDSEAPAPESSLPERVLLLSARSGPALDALARQYVHFLGPDGEGSSFSERDIAFSASLRRS</sequence>
<dbReference type="GO" id="GO:0006633">
    <property type="term" value="P:fatty acid biosynthetic process"/>
    <property type="evidence" value="ECO:0007669"/>
    <property type="project" value="InterPro"/>
</dbReference>
<evidence type="ECO:0000256" key="3">
    <source>
        <dbReference type="ARBA" id="ARBA00022679"/>
    </source>
</evidence>
<feature type="non-terminal residue" evidence="7">
    <location>
        <position position="523"/>
    </location>
</feature>
<dbReference type="GO" id="GO:0004315">
    <property type="term" value="F:3-oxoacyl-[acyl-carrier-protein] synthase activity"/>
    <property type="evidence" value="ECO:0007669"/>
    <property type="project" value="InterPro"/>
</dbReference>
<evidence type="ECO:0000313" key="7">
    <source>
        <dbReference type="EMBL" id="EAU62511.1"/>
    </source>
</evidence>